<evidence type="ECO:0000313" key="3">
    <source>
        <dbReference type="EMBL" id="GBO09528.1"/>
    </source>
</evidence>
<gene>
    <name evidence="3" type="primary">spop_23</name>
    <name evidence="2" type="synonym">spop_31</name>
    <name evidence="3" type="ORF">AVEN_110827_1</name>
    <name evidence="2" type="ORF">AVEN_55384_1</name>
</gene>
<feature type="domain" description="BTB" evidence="1">
    <location>
        <begin position="318"/>
        <end position="385"/>
    </location>
</feature>
<evidence type="ECO:0000259" key="1">
    <source>
        <dbReference type="PROSITE" id="PS50097"/>
    </source>
</evidence>
<dbReference type="PROSITE" id="PS50097">
    <property type="entry name" value="BTB"/>
    <property type="match status" value="1"/>
</dbReference>
<organism evidence="3 4">
    <name type="scientific">Araneus ventricosus</name>
    <name type="common">Orbweaver spider</name>
    <name type="synonym">Epeira ventricosa</name>
    <dbReference type="NCBI Taxonomy" id="182803"/>
    <lineage>
        <taxon>Eukaryota</taxon>
        <taxon>Metazoa</taxon>
        <taxon>Ecdysozoa</taxon>
        <taxon>Arthropoda</taxon>
        <taxon>Chelicerata</taxon>
        <taxon>Arachnida</taxon>
        <taxon>Araneae</taxon>
        <taxon>Araneomorphae</taxon>
        <taxon>Entelegynae</taxon>
        <taxon>Araneoidea</taxon>
        <taxon>Araneidae</taxon>
        <taxon>Araneus</taxon>
    </lineage>
</organism>
<sequence length="550" mass="62316">MTTPASFAEEECLNVYWKIKNFSFCREKIESPEYSISGNRYWLSLCIGSDYVDCELRTSTTNWPINLNREISFLTCDGSPEESISGGNYVYLRVPKDAIFGKRRNSFLPEDTLTVRFRSPTGSERGKVVICSQIGVERKYFLWKYLSNYQYCLEKSVQDSECYGDIKLTLKSTGGFNTDEQLFIEISRKGGERCYYILKVSVLDVDGKSHNEVSDEFILEKIDGVQTKVFPAFFKKSKLLACKNLLLPNDTLSLKCNFAISLGSLADQTSVVSYCEDVESLVKVSDDLSMTVKEKTDCSSAAELQTDLKSILEDGTLFDETLQIGTEVIKVHKTILSARSPVFRAMFTKDMKEAINSTVVIEDLDVETVRRLLLYMYTDTIRDYQWENMKKLYFAADKYEILSLKRRCVSFLKTNLSVSNVSEILVLADLHQDGELKSAALDFISEYDSAVFTSEEWQELEKNNSSLAVQIPAAASKLVVPLQSDQIFRIWNYDTPIPEKIPNATIPEKIPNATIPEKIPNATIPEKISNATIPEKIPNTPTPEKIPEMI</sequence>
<dbReference type="Pfam" id="PF00651">
    <property type="entry name" value="BTB"/>
    <property type="match status" value="1"/>
</dbReference>
<dbReference type="EMBL" id="BGPR01034927">
    <property type="protein sequence ID" value="GBO09528.1"/>
    <property type="molecule type" value="Genomic_DNA"/>
</dbReference>
<dbReference type="SUPFAM" id="SSF54695">
    <property type="entry name" value="POZ domain"/>
    <property type="match status" value="1"/>
</dbReference>
<reference evidence="3 4" key="1">
    <citation type="journal article" date="2019" name="Sci. Rep.">
        <title>Orb-weaving spider Araneus ventricosus genome elucidates the spidroin gene catalogue.</title>
        <authorList>
            <person name="Kono N."/>
            <person name="Nakamura H."/>
            <person name="Ohtoshi R."/>
            <person name="Moran D.A.P."/>
            <person name="Shinohara A."/>
            <person name="Yoshida Y."/>
            <person name="Fujiwara M."/>
            <person name="Mori M."/>
            <person name="Tomita M."/>
            <person name="Arakawa K."/>
        </authorList>
    </citation>
    <scope>NUCLEOTIDE SEQUENCE [LARGE SCALE GENOMIC DNA]</scope>
</reference>
<dbReference type="AlphaFoldDB" id="A0A4Y2U9N4"/>
<evidence type="ECO:0000313" key="4">
    <source>
        <dbReference type="Proteomes" id="UP000499080"/>
    </source>
</evidence>
<evidence type="ECO:0000313" key="2">
    <source>
        <dbReference type="EMBL" id="GBO09523.1"/>
    </source>
</evidence>
<accession>A0A4Y2U9N4</accession>
<dbReference type="SUPFAM" id="SSF49599">
    <property type="entry name" value="TRAF domain-like"/>
    <property type="match status" value="1"/>
</dbReference>
<comment type="caution">
    <text evidence="3">The sequence shown here is derived from an EMBL/GenBank/DDBJ whole genome shotgun (WGS) entry which is preliminary data.</text>
</comment>
<dbReference type="PANTHER" id="PTHR24413">
    <property type="entry name" value="SPECKLE-TYPE POZ PROTEIN"/>
    <property type="match status" value="1"/>
</dbReference>
<dbReference type="SMART" id="SM00225">
    <property type="entry name" value="BTB"/>
    <property type="match status" value="1"/>
</dbReference>
<proteinExistence type="predicted"/>
<keyword evidence="4" id="KW-1185">Reference proteome</keyword>
<protein>
    <submittedName>
        <fullName evidence="3">Speckle-type POZ protein</fullName>
    </submittedName>
</protein>
<dbReference type="EMBL" id="BGPR01034924">
    <property type="protein sequence ID" value="GBO09523.1"/>
    <property type="molecule type" value="Genomic_DNA"/>
</dbReference>
<dbReference type="InterPro" id="IPR011333">
    <property type="entry name" value="SKP1/BTB/POZ_sf"/>
</dbReference>
<dbReference type="Proteomes" id="UP000499080">
    <property type="component" value="Unassembled WGS sequence"/>
</dbReference>
<dbReference type="Gene3D" id="3.30.710.10">
    <property type="entry name" value="Potassium Channel Kv1.1, Chain A"/>
    <property type="match status" value="1"/>
</dbReference>
<dbReference type="OrthoDB" id="6410362at2759"/>
<dbReference type="CDD" id="cd18186">
    <property type="entry name" value="BTB_POZ_ZBTB_KLHL-like"/>
    <property type="match status" value="1"/>
</dbReference>
<name>A0A4Y2U9N4_ARAVE</name>
<dbReference type="InterPro" id="IPR000210">
    <property type="entry name" value="BTB/POZ_dom"/>
</dbReference>
<dbReference type="Gene3D" id="1.25.40.420">
    <property type="match status" value="1"/>
</dbReference>